<dbReference type="Proteomes" id="UP001174909">
    <property type="component" value="Unassembled WGS sequence"/>
</dbReference>
<evidence type="ECO:0000256" key="3">
    <source>
        <dbReference type="ARBA" id="ARBA00022741"/>
    </source>
</evidence>
<keyword evidence="10" id="KW-1185">Reference proteome</keyword>
<comment type="function">
    <text evidence="6">Probable E2 ubiquitin-protein ligase that catalyzes the covalent attachment of ubiquitin to target proteins. May facilitate the monoubiquitination and degradation of MTOR and CCNE1 through interaction with FBXW7.</text>
</comment>
<proteinExistence type="predicted"/>
<keyword evidence="2" id="KW-0808">Transferase</keyword>
<organism evidence="9 10">
    <name type="scientific">Geodia barretti</name>
    <name type="common">Barrett's horny sponge</name>
    <dbReference type="NCBI Taxonomy" id="519541"/>
    <lineage>
        <taxon>Eukaryota</taxon>
        <taxon>Metazoa</taxon>
        <taxon>Porifera</taxon>
        <taxon>Demospongiae</taxon>
        <taxon>Heteroscleromorpha</taxon>
        <taxon>Tetractinellida</taxon>
        <taxon>Astrophorina</taxon>
        <taxon>Geodiidae</taxon>
        <taxon>Geodia</taxon>
    </lineage>
</organism>
<evidence type="ECO:0000313" key="9">
    <source>
        <dbReference type="EMBL" id="CAI8013218.1"/>
    </source>
</evidence>
<name>A0AA35RM26_GEOBA</name>
<dbReference type="InterPro" id="IPR016135">
    <property type="entry name" value="UBQ-conjugating_enzyme/RWD"/>
</dbReference>
<dbReference type="Pfam" id="PF00179">
    <property type="entry name" value="UQ_con"/>
    <property type="match status" value="1"/>
</dbReference>
<dbReference type="EC" id="2.3.2.23" evidence="1"/>
<evidence type="ECO:0000313" key="10">
    <source>
        <dbReference type="Proteomes" id="UP001174909"/>
    </source>
</evidence>
<evidence type="ECO:0000256" key="7">
    <source>
        <dbReference type="SAM" id="MobiDB-lite"/>
    </source>
</evidence>
<dbReference type="AlphaFoldDB" id="A0AA35RM26"/>
<dbReference type="Gene3D" id="3.10.110.10">
    <property type="entry name" value="Ubiquitin Conjugating Enzyme"/>
    <property type="match status" value="1"/>
</dbReference>
<keyword evidence="4" id="KW-0833">Ubl conjugation pathway</keyword>
<evidence type="ECO:0000256" key="6">
    <source>
        <dbReference type="ARBA" id="ARBA00055455"/>
    </source>
</evidence>
<sequence>MSKKTLRAELAILEKHFPQDEGSFQIVRANPEELVCCFVDSAGHKYTIQCSISPSYPVVLPVWYTEASESFIISLVEELNVSDGASSGASHPLLAKVQLVCKRLCTVLNTPVPKVIAELFSLASSMEVDESDSDEMQHDFGSGEEDEGEEGGDEEEEEEDYGDDEMFVEDLDLQQSDQEDIGGDSGITDEHKAILEKVRLNTRQDYLQGATSGSVRATDRLMRELQDIYRSKNFKDGLYTVELIDDCLYSWNIKLFRVDSDSPLMEDIKKLKETDGQDHILLHVVFDDKFPYSPPFIRVVKPVLSGGYVLAGGAICMELLTPQGWSSAYTLEAVVMQISATLVKGKARIAFTQTKGESYTLSKAQHAYKSLVKIHEKSGWFTPPKEEG</sequence>
<evidence type="ECO:0000256" key="4">
    <source>
        <dbReference type="ARBA" id="ARBA00022786"/>
    </source>
</evidence>
<feature type="compositionally biased region" description="Acidic residues" evidence="7">
    <location>
        <begin position="142"/>
        <end position="162"/>
    </location>
</feature>
<evidence type="ECO:0000256" key="5">
    <source>
        <dbReference type="ARBA" id="ARBA00022840"/>
    </source>
</evidence>
<protein>
    <recommendedName>
        <fullName evidence="1">E2 ubiquitin-conjugating enzyme</fullName>
        <ecNumber evidence="1">2.3.2.23</ecNumber>
    </recommendedName>
</protein>
<dbReference type="CDD" id="cd23802">
    <property type="entry name" value="UBCc_UBE2Q"/>
    <property type="match status" value="1"/>
</dbReference>
<dbReference type="InterPro" id="IPR000608">
    <property type="entry name" value="UBC"/>
</dbReference>
<dbReference type="GO" id="GO:0061631">
    <property type="term" value="F:ubiquitin conjugating enzyme activity"/>
    <property type="evidence" value="ECO:0007669"/>
    <property type="project" value="UniProtKB-EC"/>
</dbReference>
<evidence type="ECO:0000256" key="2">
    <source>
        <dbReference type="ARBA" id="ARBA00022679"/>
    </source>
</evidence>
<evidence type="ECO:0000256" key="1">
    <source>
        <dbReference type="ARBA" id="ARBA00012486"/>
    </source>
</evidence>
<reference evidence="9" key="1">
    <citation type="submission" date="2023-03" db="EMBL/GenBank/DDBJ databases">
        <authorList>
            <person name="Steffen K."/>
            <person name="Cardenas P."/>
        </authorList>
    </citation>
    <scope>NUCLEOTIDE SEQUENCE</scope>
</reference>
<keyword evidence="5" id="KW-0067">ATP-binding</keyword>
<evidence type="ECO:0000259" key="8">
    <source>
        <dbReference type="PROSITE" id="PS50127"/>
    </source>
</evidence>
<dbReference type="GO" id="GO:0005524">
    <property type="term" value="F:ATP binding"/>
    <property type="evidence" value="ECO:0007669"/>
    <property type="project" value="UniProtKB-KW"/>
</dbReference>
<feature type="region of interest" description="Disordered" evidence="7">
    <location>
        <begin position="127"/>
        <end position="162"/>
    </location>
</feature>
<dbReference type="SMART" id="SM00212">
    <property type="entry name" value="UBCc"/>
    <property type="match status" value="1"/>
</dbReference>
<dbReference type="FunFam" id="3.10.110.10:FF:000036">
    <property type="entry name" value="ubiquitin-conjugating enzyme E2Q-like protein 1"/>
    <property type="match status" value="1"/>
</dbReference>
<keyword evidence="3" id="KW-0547">Nucleotide-binding</keyword>
<accession>A0AA35RM26</accession>
<feature type="domain" description="UBC core" evidence="8">
    <location>
        <begin position="216"/>
        <end position="381"/>
    </location>
</feature>
<gene>
    <name evidence="9" type="ORF">GBAR_LOCUS8412</name>
</gene>
<comment type="caution">
    <text evidence="9">The sequence shown here is derived from an EMBL/GenBank/DDBJ whole genome shotgun (WGS) entry which is preliminary data.</text>
</comment>
<dbReference type="EMBL" id="CASHTH010001248">
    <property type="protein sequence ID" value="CAI8013218.1"/>
    <property type="molecule type" value="Genomic_DNA"/>
</dbReference>
<dbReference type="PROSITE" id="PS50127">
    <property type="entry name" value="UBC_2"/>
    <property type="match status" value="1"/>
</dbReference>
<dbReference type="SUPFAM" id="SSF54495">
    <property type="entry name" value="UBC-like"/>
    <property type="match status" value="1"/>
</dbReference>